<comment type="caution">
    <text evidence="6">The sequence shown here is derived from an EMBL/GenBank/DDBJ whole genome shotgun (WGS) entry which is preliminary data.</text>
</comment>
<dbReference type="InterPro" id="IPR019109">
    <property type="entry name" value="MamF_MmsF"/>
</dbReference>
<protein>
    <submittedName>
        <fullName evidence="6">DUF4870 domain-containing protein</fullName>
    </submittedName>
</protein>
<comment type="subcellular location">
    <subcellularLocation>
        <location evidence="1">Membrane</location>
        <topology evidence="1">Multi-pass membrane protein</topology>
    </subcellularLocation>
</comment>
<name>A0A506XYL2_9MICO</name>
<dbReference type="Proteomes" id="UP000316252">
    <property type="component" value="Unassembled WGS sequence"/>
</dbReference>
<feature type="transmembrane region" description="Helical" evidence="5">
    <location>
        <begin position="12"/>
        <end position="32"/>
    </location>
</feature>
<dbReference type="OrthoDB" id="9808930at2"/>
<evidence type="ECO:0000256" key="1">
    <source>
        <dbReference type="ARBA" id="ARBA00004141"/>
    </source>
</evidence>
<evidence type="ECO:0000256" key="2">
    <source>
        <dbReference type="ARBA" id="ARBA00022692"/>
    </source>
</evidence>
<gene>
    <name evidence="6" type="ORF">FJ657_12745</name>
</gene>
<accession>A0A506XYL2</accession>
<organism evidence="6 7">
    <name type="scientific">Schumannella soli</name>
    <dbReference type="NCBI Taxonomy" id="2590779"/>
    <lineage>
        <taxon>Bacteria</taxon>
        <taxon>Bacillati</taxon>
        <taxon>Actinomycetota</taxon>
        <taxon>Actinomycetes</taxon>
        <taxon>Micrococcales</taxon>
        <taxon>Microbacteriaceae</taxon>
        <taxon>Schumannella</taxon>
    </lineage>
</organism>
<evidence type="ECO:0000313" key="7">
    <source>
        <dbReference type="Proteomes" id="UP000316252"/>
    </source>
</evidence>
<proteinExistence type="predicted"/>
<sequence>MSPTDEKTWAILLHLSPILISFIGPLIGYLVLKDRGPFISHHAKQALNFNITVAIGYLASALLMFVIIGFVTYPIVAILAIVFAIIAAVKTNQGEYYRYPLAIQFIK</sequence>
<keyword evidence="7" id="KW-1185">Reference proteome</keyword>
<reference evidence="6 7" key="1">
    <citation type="submission" date="2019-06" db="EMBL/GenBank/DDBJ databases">
        <authorList>
            <person name="Li F."/>
        </authorList>
    </citation>
    <scope>NUCLEOTIDE SEQUENCE [LARGE SCALE GENOMIC DNA]</scope>
    <source>
        <strain evidence="6 7">10F1D-1</strain>
    </source>
</reference>
<evidence type="ECO:0000256" key="3">
    <source>
        <dbReference type="ARBA" id="ARBA00022989"/>
    </source>
</evidence>
<keyword evidence="3 5" id="KW-1133">Transmembrane helix</keyword>
<dbReference type="EMBL" id="VHQG01000004">
    <property type="protein sequence ID" value="TPW74895.1"/>
    <property type="molecule type" value="Genomic_DNA"/>
</dbReference>
<evidence type="ECO:0000256" key="4">
    <source>
        <dbReference type="ARBA" id="ARBA00023136"/>
    </source>
</evidence>
<feature type="transmembrane region" description="Helical" evidence="5">
    <location>
        <begin position="73"/>
        <end position="89"/>
    </location>
</feature>
<dbReference type="Pfam" id="PF09685">
    <property type="entry name" value="MamF_MmsF"/>
    <property type="match status" value="1"/>
</dbReference>
<evidence type="ECO:0000313" key="6">
    <source>
        <dbReference type="EMBL" id="TPW74895.1"/>
    </source>
</evidence>
<keyword evidence="4 5" id="KW-0472">Membrane</keyword>
<feature type="transmembrane region" description="Helical" evidence="5">
    <location>
        <begin position="47"/>
        <end position="67"/>
    </location>
</feature>
<evidence type="ECO:0000256" key="5">
    <source>
        <dbReference type="SAM" id="Phobius"/>
    </source>
</evidence>
<keyword evidence="2 5" id="KW-0812">Transmembrane</keyword>
<dbReference type="AlphaFoldDB" id="A0A506XYL2"/>